<dbReference type="GO" id="GO:0030288">
    <property type="term" value="C:outer membrane-bounded periplasmic space"/>
    <property type="evidence" value="ECO:0007669"/>
    <property type="project" value="TreeGrafter"/>
</dbReference>
<evidence type="ECO:0000256" key="4">
    <source>
        <dbReference type="ARBA" id="ARBA00022670"/>
    </source>
</evidence>
<dbReference type="SUPFAM" id="SSF53955">
    <property type="entry name" value="Lysozyme-like"/>
    <property type="match status" value="1"/>
</dbReference>
<reference evidence="20" key="1">
    <citation type="submission" date="2018-12" db="EMBL/GenBank/DDBJ databases">
        <title>Tengunoibacter tsumagoiensis gen. nov., sp. nov., Dictyobacter kobayashii sp. nov., D. alpinus sp. nov., and D. joshuensis sp. nov. and description of Dictyobacteraceae fam. nov. within the order Ktedonobacterales isolated from Tengu-no-mugimeshi.</title>
        <authorList>
            <person name="Wang C.M."/>
            <person name="Zheng Y."/>
            <person name="Sakai Y."/>
            <person name="Toyoda A."/>
            <person name="Minakuchi Y."/>
            <person name="Abe K."/>
            <person name="Yokota A."/>
            <person name="Yabe S."/>
        </authorList>
    </citation>
    <scope>NUCLEOTIDE SEQUENCE [LARGE SCALE GENOMIC DNA]</scope>
    <source>
        <strain evidence="20">Uno3</strain>
    </source>
</reference>
<keyword evidence="7" id="KW-0378">Hydrolase</keyword>
<protein>
    <submittedName>
        <fullName evidence="19">Uncharacterized protein</fullName>
    </submittedName>
</protein>
<dbReference type="PANTHER" id="PTHR32282:SF11">
    <property type="entry name" value="PENICILLIN-BINDING PROTEIN 1B"/>
    <property type="match status" value="1"/>
</dbReference>
<keyword evidence="12" id="KW-0961">Cell wall biogenesis/degradation</keyword>
<dbReference type="AlphaFoldDB" id="A0A401ZU60"/>
<sequence>MGKVDLGMQTEKRLESEEGQVSMTMTNKIPAKLPPQSRAAAAQRLYDQPTRPTPGTFYPVAHKLSRPPGWRTRRYLKRKNLRQSLLRYAATERTGTRAMLPMAFTVFSIFLATMIVFVGLVGFVQATQQRYGQDVLTLEDILPKDNLKEYDMHGQQIYQMMDQGLQTSEPLSQISPHLANAEIAIEDQYFWKNPGYDITGILRAAIDDLTTKHVVSGGSTITQQLIKNAIVGNQSTILRKLQEIILAPEITHYYTKEQILTMYLNTTYYGEQAYGAEAAAFAYFGLKDSSQGSGASQLDIAQSAMLAGIPSSPIARDPLLHPQAAFTRMQEVLQQMFVQGYITAQQKTDALQEAHSATFFKRGKINNRLAPHFAHYTLIEVANDLHVRISDLSRSGVIVQTTLDLPFQNKVLAIAQKHIAEMAQKHHMSNAAVSVIDYHTGAIRALVGNINPDSPTDGDFDVASQGFRQPGSSFKPFIYATAFQQHISPGEPVMDGPLTVQLCCGLPAYSPHNYDMAYHGLITYRYALQNSFNIPAVKLLLRTGVEPALHTAQVMGIGNNYEGIPNYTMVLGTLSVHLLDETAAYGTFANSGIKVEKHAVDTITDAQHHVIYRYVPKGVRVLSAQAAFMITDVLSDNAARTFEFGKCSSLFLYSNTMQQCYGGNPGPIRDAAAKTGTSTDFKDNWTVGYTSDYVVGVWAGNNNNTPMVDVTGVDGAAPIWHDTLLLVEQGHPFHSLQSAPKGVIKKTVHYPYLTSTDWYLK</sequence>
<keyword evidence="5" id="KW-0328">Glycosyltransferase</keyword>
<dbReference type="OrthoDB" id="9766909at2"/>
<keyword evidence="16" id="KW-1133">Transmembrane helix</keyword>
<dbReference type="GO" id="GO:0009252">
    <property type="term" value="P:peptidoglycan biosynthetic process"/>
    <property type="evidence" value="ECO:0007669"/>
    <property type="project" value="UniProtKB-KW"/>
</dbReference>
<comment type="catalytic activity">
    <reaction evidence="13">
        <text>Preferential cleavage: (Ac)2-L-Lys-D-Ala-|-D-Ala. Also transpeptidation of peptidyl-alanyl moieties that are N-acyl substituents of D-alanine.</text>
        <dbReference type="EC" id="3.4.16.4"/>
    </reaction>
</comment>
<evidence type="ECO:0000256" key="11">
    <source>
        <dbReference type="ARBA" id="ARBA00023268"/>
    </source>
</evidence>
<evidence type="ECO:0000256" key="14">
    <source>
        <dbReference type="ARBA" id="ARBA00049902"/>
    </source>
</evidence>
<evidence type="ECO:0000256" key="8">
    <source>
        <dbReference type="ARBA" id="ARBA00022960"/>
    </source>
</evidence>
<name>A0A401ZU60_9CHLR</name>
<dbReference type="EMBL" id="BIFR01000001">
    <property type="protein sequence ID" value="GCE10435.1"/>
    <property type="molecule type" value="Genomic_DNA"/>
</dbReference>
<keyword evidence="20" id="KW-1185">Reference proteome</keyword>
<keyword evidence="8" id="KW-0133">Cell shape</keyword>
<feature type="transmembrane region" description="Helical" evidence="16">
    <location>
        <begin position="102"/>
        <end position="124"/>
    </location>
</feature>
<dbReference type="Pfam" id="PF00905">
    <property type="entry name" value="Transpeptidase"/>
    <property type="match status" value="1"/>
</dbReference>
<feature type="domain" description="Glycosyl transferase family 51" evidence="18">
    <location>
        <begin position="156"/>
        <end position="336"/>
    </location>
</feature>
<evidence type="ECO:0000256" key="3">
    <source>
        <dbReference type="ARBA" id="ARBA00022645"/>
    </source>
</evidence>
<feature type="region of interest" description="Disordered" evidence="15">
    <location>
        <begin position="1"/>
        <end position="21"/>
    </location>
</feature>
<keyword evidence="10 16" id="KW-0472">Membrane</keyword>
<dbReference type="Gene3D" id="3.40.710.10">
    <property type="entry name" value="DD-peptidase/beta-lactamase superfamily"/>
    <property type="match status" value="1"/>
</dbReference>
<keyword evidence="4" id="KW-0645">Protease</keyword>
<dbReference type="InterPro" id="IPR050396">
    <property type="entry name" value="Glycosyltr_51/Transpeptidase"/>
</dbReference>
<dbReference type="Pfam" id="PF00912">
    <property type="entry name" value="Transgly"/>
    <property type="match status" value="1"/>
</dbReference>
<dbReference type="GO" id="GO:0008955">
    <property type="term" value="F:peptidoglycan glycosyltransferase activity"/>
    <property type="evidence" value="ECO:0007669"/>
    <property type="project" value="UniProtKB-EC"/>
</dbReference>
<dbReference type="InterPro" id="IPR012338">
    <property type="entry name" value="Beta-lactam/transpept-like"/>
</dbReference>
<proteinExistence type="predicted"/>
<evidence type="ECO:0000256" key="7">
    <source>
        <dbReference type="ARBA" id="ARBA00022801"/>
    </source>
</evidence>
<comment type="subcellular location">
    <subcellularLocation>
        <location evidence="1">Cell membrane</location>
    </subcellularLocation>
</comment>
<keyword evidence="11" id="KW-0511">Multifunctional enzyme</keyword>
<evidence type="ECO:0000256" key="10">
    <source>
        <dbReference type="ARBA" id="ARBA00023136"/>
    </source>
</evidence>
<keyword evidence="16" id="KW-0812">Transmembrane</keyword>
<dbReference type="PANTHER" id="PTHR32282">
    <property type="entry name" value="BINDING PROTEIN TRANSPEPTIDASE, PUTATIVE-RELATED"/>
    <property type="match status" value="1"/>
</dbReference>
<evidence type="ECO:0000256" key="12">
    <source>
        <dbReference type="ARBA" id="ARBA00023316"/>
    </source>
</evidence>
<evidence type="ECO:0000256" key="5">
    <source>
        <dbReference type="ARBA" id="ARBA00022676"/>
    </source>
</evidence>
<keyword evidence="9" id="KW-0573">Peptidoglycan synthesis</keyword>
<evidence type="ECO:0000256" key="13">
    <source>
        <dbReference type="ARBA" id="ARBA00034000"/>
    </source>
</evidence>
<keyword evidence="2" id="KW-1003">Cell membrane</keyword>
<dbReference type="GO" id="GO:0071555">
    <property type="term" value="P:cell wall organization"/>
    <property type="evidence" value="ECO:0007669"/>
    <property type="project" value="UniProtKB-KW"/>
</dbReference>
<dbReference type="GO" id="GO:0009002">
    <property type="term" value="F:serine-type D-Ala-D-Ala carboxypeptidase activity"/>
    <property type="evidence" value="ECO:0007669"/>
    <property type="project" value="UniProtKB-EC"/>
</dbReference>
<evidence type="ECO:0000256" key="16">
    <source>
        <dbReference type="SAM" id="Phobius"/>
    </source>
</evidence>
<dbReference type="InterPro" id="IPR023346">
    <property type="entry name" value="Lysozyme-like_dom_sf"/>
</dbReference>
<dbReference type="Gene3D" id="1.10.3810.10">
    <property type="entry name" value="Biosynthetic peptidoglycan transglycosylase-like"/>
    <property type="match status" value="1"/>
</dbReference>
<comment type="catalytic activity">
    <reaction evidence="14">
        <text>[GlcNAc-(1-&gt;4)-Mur2Ac(oyl-L-Ala-gamma-D-Glu-L-Lys-D-Ala-D-Ala)](n)-di-trans,octa-cis-undecaprenyl diphosphate + beta-D-GlcNAc-(1-&gt;4)-Mur2Ac(oyl-L-Ala-gamma-D-Glu-L-Lys-D-Ala-D-Ala)-di-trans,octa-cis-undecaprenyl diphosphate = [GlcNAc-(1-&gt;4)-Mur2Ac(oyl-L-Ala-gamma-D-Glu-L-Lys-D-Ala-D-Ala)](n+1)-di-trans,octa-cis-undecaprenyl diphosphate + di-trans,octa-cis-undecaprenyl diphosphate + H(+)</text>
        <dbReference type="Rhea" id="RHEA:23708"/>
        <dbReference type="Rhea" id="RHEA-COMP:9602"/>
        <dbReference type="Rhea" id="RHEA-COMP:9603"/>
        <dbReference type="ChEBI" id="CHEBI:15378"/>
        <dbReference type="ChEBI" id="CHEBI:58405"/>
        <dbReference type="ChEBI" id="CHEBI:60033"/>
        <dbReference type="ChEBI" id="CHEBI:78435"/>
        <dbReference type="EC" id="2.4.99.28"/>
    </reaction>
</comment>
<dbReference type="InterPro" id="IPR036950">
    <property type="entry name" value="PBP_transglycosylase"/>
</dbReference>
<dbReference type="SUPFAM" id="SSF56601">
    <property type="entry name" value="beta-lactamase/transpeptidase-like"/>
    <property type="match status" value="1"/>
</dbReference>
<organism evidence="19 20">
    <name type="scientific">Tengunoibacter tsumagoiensis</name>
    <dbReference type="NCBI Taxonomy" id="2014871"/>
    <lineage>
        <taxon>Bacteria</taxon>
        <taxon>Bacillati</taxon>
        <taxon>Chloroflexota</taxon>
        <taxon>Ktedonobacteria</taxon>
        <taxon>Ktedonobacterales</taxon>
        <taxon>Dictyobacteraceae</taxon>
        <taxon>Tengunoibacter</taxon>
    </lineage>
</organism>
<evidence type="ECO:0000256" key="9">
    <source>
        <dbReference type="ARBA" id="ARBA00022984"/>
    </source>
</evidence>
<dbReference type="GO" id="GO:0008658">
    <property type="term" value="F:penicillin binding"/>
    <property type="evidence" value="ECO:0007669"/>
    <property type="project" value="InterPro"/>
</dbReference>
<dbReference type="GO" id="GO:0006508">
    <property type="term" value="P:proteolysis"/>
    <property type="evidence" value="ECO:0007669"/>
    <property type="project" value="UniProtKB-KW"/>
</dbReference>
<keyword evidence="6" id="KW-0808">Transferase</keyword>
<evidence type="ECO:0000259" key="17">
    <source>
        <dbReference type="Pfam" id="PF00905"/>
    </source>
</evidence>
<evidence type="ECO:0000256" key="15">
    <source>
        <dbReference type="SAM" id="MobiDB-lite"/>
    </source>
</evidence>
<keyword evidence="3" id="KW-0121">Carboxypeptidase</keyword>
<gene>
    <name evidence="19" type="ORF">KTT_02940</name>
</gene>
<evidence type="ECO:0000256" key="6">
    <source>
        <dbReference type="ARBA" id="ARBA00022679"/>
    </source>
</evidence>
<dbReference type="InterPro" id="IPR001460">
    <property type="entry name" value="PCN-bd_Tpept"/>
</dbReference>
<dbReference type="Proteomes" id="UP000287352">
    <property type="component" value="Unassembled WGS sequence"/>
</dbReference>
<comment type="caution">
    <text evidence="19">The sequence shown here is derived from an EMBL/GenBank/DDBJ whole genome shotgun (WGS) entry which is preliminary data.</text>
</comment>
<dbReference type="GO" id="GO:0005886">
    <property type="term" value="C:plasma membrane"/>
    <property type="evidence" value="ECO:0007669"/>
    <property type="project" value="UniProtKB-SubCell"/>
</dbReference>
<dbReference type="InterPro" id="IPR001264">
    <property type="entry name" value="Glyco_trans_51"/>
</dbReference>
<evidence type="ECO:0000259" key="18">
    <source>
        <dbReference type="Pfam" id="PF00912"/>
    </source>
</evidence>
<feature type="domain" description="Penicillin-binding protein transpeptidase" evidence="17">
    <location>
        <begin position="432"/>
        <end position="691"/>
    </location>
</feature>
<evidence type="ECO:0000313" key="20">
    <source>
        <dbReference type="Proteomes" id="UP000287352"/>
    </source>
</evidence>
<evidence type="ECO:0000256" key="2">
    <source>
        <dbReference type="ARBA" id="ARBA00022475"/>
    </source>
</evidence>
<accession>A0A401ZU60</accession>
<evidence type="ECO:0000256" key="1">
    <source>
        <dbReference type="ARBA" id="ARBA00004236"/>
    </source>
</evidence>
<dbReference type="GO" id="GO:0008360">
    <property type="term" value="P:regulation of cell shape"/>
    <property type="evidence" value="ECO:0007669"/>
    <property type="project" value="UniProtKB-KW"/>
</dbReference>
<evidence type="ECO:0000313" key="19">
    <source>
        <dbReference type="EMBL" id="GCE10435.1"/>
    </source>
</evidence>